<organism evidence="20 21">
    <name type="scientific">Bursaphelenchus okinawaensis</name>
    <dbReference type="NCBI Taxonomy" id="465554"/>
    <lineage>
        <taxon>Eukaryota</taxon>
        <taxon>Metazoa</taxon>
        <taxon>Ecdysozoa</taxon>
        <taxon>Nematoda</taxon>
        <taxon>Chromadorea</taxon>
        <taxon>Rhabditida</taxon>
        <taxon>Tylenchina</taxon>
        <taxon>Tylenchomorpha</taxon>
        <taxon>Aphelenchoidea</taxon>
        <taxon>Aphelenchoididae</taxon>
        <taxon>Bursaphelenchus</taxon>
    </lineage>
</organism>
<dbReference type="EMBL" id="CAJFCW020000002">
    <property type="protein sequence ID" value="CAG9095047.1"/>
    <property type="molecule type" value="Genomic_DNA"/>
</dbReference>
<dbReference type="GO" id="GO:0016020">
    <property type="term" value="C:membrane"/>
    <property type="evidence" value="ECO:0007669"/>
    <property type="project" value="UniProtKB-SubCell"/>
</dbReference>
<dbReference type="CDD" id="cd14524">
    <property type="entry name" value="PTPMT1"/>
    <property type="match status" value="1"/>
</dbReference>
<evidence type="ECO:0000256" key="13">
    <source>
        <dbReference type="ARBA" id="ARBA00051818"/>
    </source>
</evidence>
<comment type="catalytic activity">
    <reaction evidence="16">
        <text>1,2-dioctanoyl-sn-glycero-3-phospho-(1D-myo-inositol-5-phosphate) + H2O = 1,2-dioctanoyl-sn-glycero-3-phospho-(1D-myo-inositol) + phosphate</text>
        <dbReference type="Rhea" id="RHEA:42308"/>
        <dbReference type="ChEBI" id="CHEBI:15377"/>
        <dbReference type="ChEBI" id="CHEBI:43474"/>
        <dbReference type="ChEBI" id="CHEBI:65221"/>
        <dbReference type="ChEBI" id="CHEBI:78911"/>
    </reaction>
    <physiologicalReaction direction="left-to-right" evidence="16">
        <dbReference type="Rhea" id="RHEA:42309"/>
    </physiologicalReaction>
</comment>
<evidence type="ECO:0000256" key="7">
    <source>
        <dbReference type="ARBA" id="ARBA00023136"/>
    </source>
</evidence>
<feature type="domain" description="Tyrosine-protein phosphatase" evidence="18">
    <location>
        <begin position="27"/>
        <end position="179"/>
    </location>
</feature>
<keyword evidence="9" id="KW-1208">Phospholipid metabolism</keyword>
<dbReference type="SUPFAM" id="SSF52799">
    <property type="entry name" value="(Phosphotyrosine protein) phosphatases II"/>
    <property type="match status" value="1"/>
</dbReference>
<dbReference type="GO" id="GO:0008962">
    <property type="term" value="F:phosphatidylglycerophosphatase activity"/>
    <property type="evidence" value="ECO:0007669"/>
    <property type="project" value="UniProtKB-EC"/>
</dbReference>
<evidence type="ECO:0000256" key="3">
    <source>
        <dbReference type="ARBA" id="ARBA00022516"/>
    </source>
</evidence>
<evidence type="ECO:0000256" key="11">
    <source>
        <dbReference type="ARBA" id="ARBA00024224"/>
    </source>
</evidence>
<keyword evidence="5" id="KW-0904">Protein phosphatase</keyword>
<dbReference type="Pfam" id="PF00782">
    <property type="entry name" value="DSPc"/>
    <property type="match status" value="1"/>
</dbReference>
<dbReference type="GO" id="GO:0008654">
    <property type="term" value="P:phospholipid biosynthetic process"/>
    <property type="evidence" value="ECO:0007669"/>
    <property type="project" value="UniProtKB-KW"/>
</dbReference>
<sequence length="182" mass="20905">MMGHIAFYPTLAYNLARNLIQPQSWKWYNRVDESLILGALPFRSMVEELKQEKVAGIVCCTEEFETKAAYNGMGKEEWTEHGIQFHHVPMLDFVGTTSTESLHSAVTFIDHVASQGNSVYVHCKAGRTRSATVAMCYLMFKKNLQPQEAFQQLQARRPQVILRSSHWRSVADYRSFLDNQNN</sequence>
<comment type="catalytic activity">
    <reaction evidence="13">
        <text>a 1-acyl-2-hexanoyl-sn-glycero-3-phospho-(1D-myo-inositol-5-phosphate) + H2O = a 1-acyl-2-hexanoyl-sn-glycero-3-phospho-(1D-myo-inositol) + phosphate</text>
        <dbReference type="Rhea" id="RHEA:42320"/>
        <dbReference type="ChEBI" id="CHEBI:15377"/>
        <dbReference type="ChEBI" id="CHEBI:43474"/>
        <dbReference type="ChEBI" id="CHEBI:78930"/>
        <dbReference type="ChEBI" id="CHEBI:78931"/>
    </reaction>
    <physiologicalReaction direction="left-to-right" evidence="13">
        <dbReference type="Rhea" id="RHEA:42321"/>
    </physiologicalReaction>
</comment>
<evidence type="ECO:0000256" key="5">
    <source>
        <dbReference type="ARBA" id="ARBA00022912"/>
    </source>
</evidence>
<dbReference type="PROSITE" id="PS00383">
    <property type="entry name" value="TYR_PHOSPHATASE_1"/>
    <property type="match status" value="1"/>
</dbReference>
<evidence type="ECO:0000313" key="20">
    <source>
        <dbReference type="EMBL" id="CAD5212090.1"/>
    </source>
</evidence>
<name>A0A811K8K0_9BILA</name>
<dbReference type="Proteomes" id="UP000783686">
    <property type="component" value="Unassembled WGS sequence"/>
</dbReference>
<dbReference type="InterPro" id="IPR000387">
    <property type="entry name" value="Tyr_Pase_dom"/>
</dbReference>
<dbReference type="InterPro" id="IPR016130">
    <property type="entry name" value="Tyr_Pase_AS"/>
</dbReference>
<evidence type="ECO:0000256" key="4">
    <source>
        <dbReference type="ARBA" id="ARBA00022801"/>
    </source>
</evidence>
<evidence type="ECO:0000256" key="12">
    <source>
        <dbReference type="ARBA" id="ARBA00050944"/>
    </source>
</evidence>
<evidence type="ECO:0000259" key="19">
    <source>
        <dbReference type="PROSITE" id="PS50056"/>
    </source>
</evidence>
<dbReference type="OrthoDB" id="273181at2759"/>
<gene>
    <name evidence="20" type="ORF">BOKJ2_LOCUS4029</name>
</gene>
<evidence type="ECO:0000256" key="10">
    <source>
        <dbReference type="ARBA" id="ARBA00024192"/>
    </source>
</evidence>
<evidence type="ECO:0000256" key="17">
    <source>
        <dbReference type="ARBA" id="ARBA00069309"/>
    </source>
</evidence>
<evidence type="ECO:0000256" key="14">
    <source>
        <dbReference type="ARBA" id="ARBA00052505"/>
    </source>
</evidence>
<comment type="catalytic activity">
    <reaction evidence="14">
        <text>1,2-dibutyryl-sn-glycero-3-phospho-(1D-myo-inositol-5-phosphate) + H2O = 1,2-dibutyryl-sn-glycero-3-phospho-(1D-myo-inositol) + phosphate</text>
        <dbReference type="Rhea" id="RHEA:42584"/>
        <dbReference type="ChEBI" id="CHEBI:15377"/>
        <dbReference type="ChEBI" id="CHEBI:43474"/>
        <dbReference type="ChEBI" id="CHEBI:82605"/>
        <dbReference type="ChEBI" id="CHEBI:82606"/>
    </reaction>
    <physiologicalReaction direction="left-to-right" evidence="14">
        <dbReference type="Rhea" id="RHEA:42585"/>
    </physiologicalReaction>
</comment>
<evidence type="ECO:0000256" key="8">
    <source>
        <dbReference type="ARBA" id="ARBA00023209"/>
    </source>
</evidence>
<dbReference type="EC" id="3.1.3.27" evidence="11"/>
<proteinExistence type="predicted"/>
<comment type="catalytic activity">
    <reaction evidence="12">
        <text>a 1,2-diacyl-sn-glycero-3-phospho-(1'-sn-glycero-3'-phosphate) + H2O = a 1,2-diacyl-sn-glycero-3-phospho-(1'-sn-glycerol) + phosphate</text>
        <dbReference type="Rhea" id="RHEA:33751"/>
        <dbReference type="ChEBI" id="CHEBI:15377"/>
        <dbReference type="ChEBI" id="CHEBI:43474"/>
        <dbReference type="ChEBI" id="CHEBI:60110"/>
        <dbReference type="ChEBI" id="CHEBI:64716"/>
        <dbReference type="EC" id="3.1.3.27"/>
    </reaction>
    <physiologicalReaction direction="left-to-right" evidence="12">
        <dbReference type="Rhea" id="RHEA:33752"/>
    </physiologicalReaction>
</comment>
<dbReference type="FunFam" id="3.90.190.10:FF:000060">
    <property type="entry name" value="Phosphatidylglycerophosphatase and protein-tyrosine phosphatase 1"/>
    <property type="match status" value="1"/>
</dbReference>
<keyword evidence="8" id="KW-0594">Phospholipid biosynthesis</keyword>
<feature type="domain" description="Tyrosine specific protein phosphatases" evidence="19">
    <location>
        <begin position="100"/>
        <end position="168"/>
    </location>
</feature>
<dbReference type="SMART" id="SM00195">
    <property type="entry name" value="DSPc"/>
    <property type="match status" value="1"/>
</dbReference>
<dbReference type="EMBL" id="CAJFDH010000002">
    <property type="protein sequence ID" value="CAD5212090.1"/>
    <property type="molecule type" value="Genomic_DNA"/>
</dbReference>
<dbReference type="GO" id="GO:0005737">
    <property type="term" value="C:cytoplasm"/>
    <property type="evidence" value="ECO:0007669"/>
    <property type="project" value="UniProtKB-ARBA"/>
</dbReference>
<accession>A0A811K8K0</accession>
<dbReference type="InterPro" id="IPR000340">
    <property type="entry name" value="Dual-sp_phosphatase_cat-dom"/>
</dbReference>
<comment type="catalytic activity">
    <reaction evidence="15">
        <text>1,2-di-(9Z-octadecenoyl)-sn-glycero-3-phospho-(1'-sn-glycerol-3'-phosphate) + H2O = 1,2-di-(9Z-octadecenoyl)-sn-glycero-3-phospho-(1'-sn-glycerol) + phosphate</text>
        <dbReference type="Rhea" id="RHEA:42304"/>
        <dbReference type="ChEBI" id="CHEBI:15377"/>
        <dbReference type="ChEBI" id="CHEBI:43474"/>
        <dbReference type="ChEBI" id="CHEBI:75163"/>
        <dbReference type="ChEBI" id="CHEBI:78907"/>
    </reaction>
    <physiologicalReaction direction="left-to-right" evidence="15">
        <dbReference type="Rhea" id="RHEA:42305"/>
    </physiologicalReaction>
</comment>
<evidence type="ECO:0000256" key="15">
    <source>
        <dbReference type="ARBA" id="ARBA00052632"/>
    </source>
</evidence>
<evidence type="ECO:0000256" key="1">
    <source>
        <dbReference type="ARBA" id="ARBA00004370"/>
    </source>
</evidence>
<dbReference type="Proteomes" id="UP000614601">
    <property type="component" value="Unassembled WGS sequence"/>
</dbReference>
<dbReference type="PANTHER" id="PTHR46274">
    <property type="entry name" value="PHOSPHATIDYLINOSITOL PHOSPHATASE"/>
    <property type="match status" value="1"/>
</dbReference>
<reference evidence="20" key="1">
    <citation type="submission" date="2020-09" db="EMBL/GenBank/DDBJ databases">
        <authorList>
            <person name="Kikuchi T."/>
        </authorList>
    </citation>
    <scope>NUCLEOTIDE SEQUENCE</scope>
    <source>
        <strain evidence="20">SH1</strain>
    </source>
</reference>
<dbReference type="GO" id="GO:0004721">
    <property type="term" value="F:phosphoprotein phosphatase activity"/>
    <property type="evidence" value="ECO:0007669"/>
    <property type="project" value="UniProtKB-KW"/>
</dbReference>
<dbReference type="PANTHER" id="PTHR46274:SF6">
    <property type="entry name" value="TYR_PHOSPHATASE_2 DOMAIN-CONTAINING PROTEIN"/>
    <property type="match status" value="1"/>
</dbReference>
<comment type="pathway">
    <text evidence="2">Lipid metabolism.</text>
</comment>
<dbReference type="InterPro" id="IPR044596">
    <property type="entry name" value="PTPMT1-like"/>
</dbReference>
<evidence type="ECO:0000256" key="9">
    <source>
        <dbReference type="ARBA" id="ARBA00023264"/>
    </source>
</evidence>
<comment type="caution">
    <text evidence="20">The sequence shown here is derived from an EMBL/GenBank/DDBJ whole genome shotgun (WGS) entry which is preliminary data.</text>
</comment>
<dbReference type="Gene3D" id="3.90.190.10">
    <property type="entry name" value="Protein tyrosine phosphatase superfamily"/>
    <property type="match status" value="1"/>
</dbReference>
<dbReference type="PROSITE" id="PS50054">
    <property type="entry name" value="TYR_PHOSPHATASE_DUAL"/>
    <property type="match status" value="1"/>
</dbReference>
<comment type="subcellular location">
    <subcellularLocation>
        <location evidence="1">Membrane</location>
    </subcellularLocation>
</comment>
<keyword evidence="21" id="KW-1185">Reference proteome</keyword>
<evidence type="ECO:0000256" key="6">
    <source>
        <dbReference type="ARBA" id="ARBA00023098"/>
    </source>
</evidence>
<comment type="pathway">
    <text evidence="10">Phospholipid metabolism; phosphatidylglycerol biosynthesis; phosphatidylglycerol from CDP-diacylglycerol: step 2/2.</text>
</comment>
<protein>
    <recommendedName>
        <fullName evidence="17">Phosphatidylglycerophosphatase and protein-tyrosine phosphatase 1</fullName>
        <ecNumber evidence="11">3.1.3.27</ecNumber>
    </recommendedName>
</protein>
<evidence type="ECO:0000256" key="2">
    <source>
        <dbReference type="ARBA" id="ARBA00005189"/>
    </source>
</evidence>
<dbReference type="AlphaFoldDB" id="A0A811K8K0"/>
<dbReference type="PROSITE" id="PS50056">
    <property type="entry name" value="TYR_PHOSPHATASE_2"/>
    <property type="match status" value="1"/>
</dbReference>
<dbReference type="InterPro" id="IPR020422">
    <property type="entry name" value="TYR_PHOSPHATASE_DUAL_dom"/>
</dbReference>
<evidence type="ECO:0000259" key="18">
    <source>
        <dbReference type="PROSITE" id="PS50054"/>
    </source>
</evidence>
<evidence type="ECO:0000313" key="21">
    <source>
        <dbReference type="Proteomes" id="UP000614601"/>
    </source>
</evidence>
<keyword evidence="3" id="KW-0444">Lipid biosynthesis</keyword>
<keyword evidence="4" id="KW-0378">Hydrolase</keyword>
<dbReference type="InterPro" id="IPR029021">
    <property type="entry name" value="Prot-tyrosine_phosphatase-like"/>
</dbReference>
<keyword evidence="6" id="KW-0443">Lipid metabolism</keyword>
<keyword evidence="7" id="KW-0472">Membrane</keyword>
<evidence type="ECO:0000256" key="16">
    <source>
        <dbReference type="ARBA" id="ARBA00052780"/>
    </source>
</evidence>